<evidence type="ECO:0000259" key="6">
    <source>
        <dbReference type="PROSITE" id="PS51137"/>
    </source>
</evidence>
<evidence type="ECO:0000256" key="5">
    <source>
        <dbReference type="SAM" id="SignalP"/>
    </source>
</evidence>
<dbReference type="PROSITE" id="PS51257">
    <property type="entry name" value="PROKAR_LIPOPROTEIN"/>
    <property type="match status" value="1"/>
</dbReference>
<keyword evidence="7" id="KW-1185">Reference proteome</keyword>
<name>A0A6J2TR92_DROLE</name>
<feature type="signal peptide" evidence="5">
    <location>
        <begin position="1"/>
        <end position="18"/>
    </location>
</feature>
<dbReference type="RefSeq" id="XP_030377472.1">
    <property type="nucleotide sequence ID" value="XM_030521612.1"/>
</dbReference>
<sequence length="152" mass="15357">MKFFVCFALIAVAGCALASPASSGSSSSISSSNQGGIAANADSESETSELGRLGYGDVARFRKSAYGGSSGGYGGAAPASIQAPPCPKNYLFSCQPSLAPVPCSAPAAASYGSAGAYSAPVATYVNPSYGVPQHQQQYYGAAYVPQNYGYNY</sequence>
<evidence type="ECO:0000256" key="4">
    <source>
        <dbReference type="SAM" id="MobiDB-lite"/>
    </source>
</evidence>
<dbReference type="CTD" id="33829"/>
<dbReference type="AlphaFoldDB" id="A0A6J2TR92"/>
<accession>A0A6J2TR92</accession>
<comment type="subcellular location">
    <subcellularLocation>
        <location evidence="1">Secreted</location>
    </subcellularLocation>
</comment>
<dbReference type="InterPro" id="IPR013135">
    <property type="entry name" value="Vitelline_membr_Cys-rich-dom"/>
</dbReference>
<organism evidence="7 8">
    <name type="scientific">Drosophila lebanonensis</name>
    <name type="common">Fruit fly</name>
    <name type="synonym">Scaptodrosophila lebanonensis</name>
    <dbReference type="NCBI Taxonomy" id="7225"/>
    <lineage>
        <taxon>Eukaryota</taxon>
        <taxon>Metazoa</taxon>
        <taxon>Ecdysozoa</taxon>
        <taxon>Arthropoda</taxon>
        <taxon>Hexapoda</taxon>
        <taxon>Insecta</taxon>
        <taxon>Pterygota</taxon>
        <taxon>Neoptera</taxon>
        <taxon>Endopterygota</taxon>
        <taxon>Diptera</taxon>
        <taxon>Brachycera</taxon>
        <taxon>Muscomorpha</taxon>
        <taxon>Ephydroidea</taxon>
        <taxon>Drosophilidae</taxon>
        <taxon>Scaptodrosophila</taxon>
    </lineage>
</organism>
<feature type="compositionally biased region" description="Low complexity" evidence="4">
    <location>
        <begin position="23"/>
        <end position="39"/>
    </location>
</feature>
<evidence type="ECO:0000256" key="3">
    <source>
        <dbReference type="ARBA" id="ARBA00022729"/>
    </source>
</evidence>
<protein>
    <submittedName>
        <fullName evidence="8">Vitelline membrane protein Vm26Aa</fullName>
    </submittedName>
</protein>
<keyword evidence="2" id="KW-0964">Secreted</keyword>
<dbReference type="PROSITE" id="PS51137">
    <property type="entry name" value="VM"/>
    <property type="match status" value="1"/>
</dbReference>
<evidence type="ECO:0000256" key="1">
    <source>
        <dbReference type="ARBA" id="ARBA00004613"/>
    </source>
</evidence>
<dbReference type="OrthoDB" id="8062718at2759"/>
<evidence type="ECO:0000256" key="2">
    <source>
        <dbReference type="ARBA" id="ARBA00022525"/>
    </source>
</evidence>
<evidence type="ECO:0000313" key="7">
    <source>
        <dbReference type="Proteomes" id="UP000504634"/>
    </source>
</evidence>
<evidence type="ECO:0000313" key="8">
    <source>
        <dbReference type="RefSeq" id="XP_030377472.1"/>
    </source>
</evidence>
<keyword evidence="3 5" id="KW-0732">Signal</keyword>
<dbReference type="GO" id="GO:0005576">
    <property type="term" value="C:extracellular region"/>
    <property type="evidence" value="ECO:0007669"/>
    <property type="project" value="UniProtKB-SubCell"/>
</dbReference>
<proteinExistence type="predicted"/>
<feature type="domain" description="VM" evidence="6">
    <location>
        <begin position="80"/>
        <end position="118"/>
    </location>
</feature>
<dbReference type="GeneID" id="115626288"/>
<gene>
    <name evidence="8" type="primary">LOC115626288</name>
</gene>
<dbReference type="Pfam" id="PF10542">
    <property type="entry name" value="Vitelline_membr"/>
    <property type="match status" value="1"/>
</dbReference>
<feature type="chain" id="PRO_5026813089" evidence="5">
    <location>
        <begin position="19"/>
        <end position="152"/>
    </location>
</feature>
<reference evidence="8" key="1">
    <citation type="submission" date="2025-08" db="UniProtKB">
        <authorList>
            <consortium name="RefSeq"/>
        </authorList>
    </citation>
    <scope>IDENTIFICATION</scope>
    <source>
        <strain evidence="8">11010-0011.00</strain>
        <tissue evidence="8">Whole body</tissue>
    </source>
</reference>
<feature type="region of interest" description="Disordered" evidence="4">
    <location>
        <begin position="23"/>
        <end position="48"/>
    </location>
</feature>
<dbReference type="Proteomes" id="UP000504634">
    <property type="component" value="Unplaced"/>
</dbReference>